<evidence type="ECO:0000256" key="7">
    <source>
        <dbReference type="ARBA" id="ARBA00047899"/>
    </source>
</evidence>
<evidence type="ECO:0000256" key="5">
    <source>
        <dbReference type="ARBA" id="ARBA00022777"/>
    </source>
</evidence>
<comment type="catalytic activity">
    <reaction evidence="8">
        <text>L-seryl-[protein] + ATP = O-phospho-L-seryl-[protein] + ADP + H(+)</text>
        <dbReference type="Rhea" id="RHEA:17989"/>
        <dbReference type="Rhea" id="RHEA-COMP:9863"/>
        <dbReference type="Rhea" id="RHEA-COMP:11604"/>
        <dbReference type="ChEBI" id="CHEBI:15378"/>
        <dbReference type="ChEBI" id="CHEBI:29999"/>
        <dbReference type="ChEBI" id="CHEBI:30616"/>
        <dbReference type="ChEBI" id="CHEBI:83421"/>
        <dbReference type="ChEBI" id="CHEBI:456216"/>
        <dbReference type="EC" id="2.7.11.1"/>
    </reaction>
</comment>
<dbReference type="PANTHER" id="PTHR45998:SF2">
    <property type="entry name" value="SERINE_THREONINE-PROTEIN KINASE 16"/>
    <property type="match status" value="1"/>
</dbReference>
<evidence type="ECO:0000313" key="10">
    <source>
        <dbReference type="EMBL" id="KAK1741192.1"/>
    </source>
</evidence>
<dbReference type="InterPro" id="IPR011009">
    <property type="entry name" value="Kinase-like_dom_sf"/>
</dbReference>
<dbReference type="SUPFAM" id="SSF56112">
    <property type="entry name" value="Protein kinase-like (PK-like)"/>
    <property type="match status" value="1"/>
</dbReference>
<feature type="domain" description="Protein kinase" evidence="9">
    <location>
        <begin position="67"/>
        <end position="474"/>
    </location>
</feature>
<keyword evidence="4" id="KW-0547">Nucleotide-binding</keyword>
<dbReference type="GO" id="GO:0005524">
    <property type="term" value="F:ATP binding"/>
    <property type="evidence" value="ECO:0007669"/>
    <property type="project" value="UniProtKB-KW"/>
</dbReference>
<dbReference type="Gene3D" id="1.10.510.10">
    <property type="entry name" value="Transferase(Phosphotransferase) domain 1"/>
    <property type="match status" value="1"/>
</dbReference>
<dbReference type="Pfam" id="PF00069">
    <property type="entry name" value="Pkinase"/>
    <property type="match status" value="1"/>
</dbReference>
<evidence type="ECO:0000313" key="11">
    <source>
        <dbReference type="Proteomes" id="UP001224775"/>
    </source>
</evidence>
<dbReference type="InterPro" id="IPR008271">
    <property type="entry name" value="Ser/Thr_kinase_AS"/>
</dbReference>
<evidence type="ECO:0000256" key="2">
    <source>
        <dbReference type="ARBA" id="ARBA00022527"/>
    </source>
</evidence>
<evidence type="ECO:0000256" key="3">
    <source>
        <dbReference type="ARBA" id="ARBA00022679"/>
    </source>
</evidence>
<dbReference type="PROSITE" id="PS00108">
    <property type="entry name" value="PROTEIN_KINASE_ST"/>
    <property type="match status" value="1"/>
</dbReference>
<name>A0AAD9DBG4_9STRA</name>
<keyword evidence="6" id="KW-0067">ATP-binding</keyword>
<dbReference type="InterPro" id="IPR000719">
    <property type="entry name" value="Prot_kinase_dom"/>
</dbReference>
<evidence type="ECO:0000256" key="6">
    <source>
        <dbReference type="ARBA" id="ARBA00022840"/>
    </source>
</evidence>
<evidence type="ECO:0000259" key="9">
    <source>
        <dbReference type="PROSITE" id="PS50011"/>
    </source>
</evidence>
<comment type="caution">
    <text evidence="10">The sequence shown here is derived from an EMBL/GenBank/DDBJ whole genome shotgun (WGS) entry which is preliminary data.</text>
</comment>
<reference evidence="10" key="1">
    <citation type="submission" date="2023-06" db="EMBL/GenBank/DDBJ databases">
        <title>Survivors Of The Sea: Transcriptome response of Skeletonema marinoi to long-term dormancy.</title>
        <authorList>
            <person name="Pinder M.I.M."/>
            <person name="Kourtchenko O."/>
            <person name="Robertson E.K."/>
            <person name="Larsson T."/>
            <person name="Maumus F."/>
            <person name="Osuna-Cruz C.M."/>
            <person name="Vancaester E."/>
            <person name="Stenow R."/>
            <person name="Vandepoele K."/>
            <person name="Ploug H."/>
            <person name="Bruchert V."/>
            <person name="Godhe A."/>
            <person name="Topel M."/>
        </authorList>
    </citation>
    <scope>NUCLEOTIDE SEQUENCE</scope>
    <source>
        <strain evidence="10">R05AC</strain>
    </source>
</reference>
<dbReference type="Gene3D" id="3.30.200.20">
    <property type="entry name" value="Phosphorylase Kinase, domain 1"/>
    <property type="match status" value="1"/>
</dbReference>
<dbReference type="PROSITE" id="PS50011">
    <property type="entry name" value="PROTEIN_KINASE_DOM"/>
    <property type="match status" value="1"/>
</dbReference>
<protein>
    <recommendedName>
        <fullName evidence="1">non-specific serine/threonine protein kinase</fullName>
        <ecNumber evidence="1">2.7.11.1</ecNumber>
    </recommendedName>
</protein>
<keyword evidence="3 10" id="KW-0808">Transferase</keyword>
<proteinExistence type="predicted"/>
<dbReference type="AlphaFoldDB" id="A0AAD9DBG4"/>
<organism evidence="10 11">
    <name type="scientific">Skeletonema marinoi</name>
    <dbReference type="NCBI Taxonomy" id="267567"/>
    <lineage>
        <taxon>Eukaryota</taxon>
        <taxon>Sar</taxon>
        <taxon>Stramenopiles</taxon>
        <taxon>Ochrophyta</taxon>
        <taxon>Bacillariophyta</taxon>
        <taxon>Coscinodiscophyceae</taxon>
        <taxon>Thalassiosirophycidae</taxon>
        <taxon>Thalassiosirales</taxon>
        <taxon>Skeletonemataceae</taxon>
        <taxon>Skeletonema</taxon>
        <taxon>Skeletonema marinoi-dohrnii complex</taxon>
    </lineage>
</organism>
<dbReference type="PANTHER" id="PTHR45998">
    <property type="entry name" value="SERINE/THREONINE-PROTEIN KINASE 16"/>
    <property type="match status" value="1"/>
</dbReference>
<evidence type="ECO:0000256" key="1">
    <source>
        <dbReference type="ARBA" id="ARBA00012513"/>
    </source>
</evidence>
<keyword evidence="5 10" id="KW-0418">Kinase</keyword>
<dbReference type="SMART" id="SM00220">
    <property type="entry name" value="S_TKc"/>
    <property type="match status" value="1"/>
</dbReference>
<dbReference type="Proteomes" id="UP001224775">
    <property type="component" value="Unassembled WGS sequence"/>
</dbReference>
<keyword evidence="2" id="KW-0723">Serine/threonine-protein kinase</keyword>
<evidence type="ECO:0000256" key="4">
    <source>
        <dbReference type="ARBA" id="ARBA00022741"/>
    </source>
</evidence>
<accession>A0AAD9DBG4</accession>
<sequence length="517" mass="57405">MASSSSPLLVVILHQLRLFWNHLVSFFSGGTSSNNRGSTIISLTNLFQKSSSRRHQQLLTFDNGTQVFIGDQIAEGGFSYVFKALPAIPSSTKCYALKRINCSDHDLLQSCRHEAGIHRSLPSHHPNLLELLGLKFEQQDHNSSGSSLSSLPEEYNVCYMLFPYLPNSLRGEITQRNLLVNYSDHHHHHGDNSYGGSNRIRRTRQSFTTVEALHLFRGILDGLLAMHNANISHRDVKLENVLLSLNTYGDHHHNNHPHNTSNSATSRSTRFTPVIMDYGSAGPLQSPPLTTRNSILQVIELAATHTTFSYRPPELSDVGSLRASSSCVVDYGKVDVWSLGCVLFGLLHGVSPFEMEFVKGGGDGGGGGSRGYGGYGGGRGTIIEEQQQEEQYGLVRIVECTTLKILGEVPFPPWAGSGLGHYNNNANNNVGDGRDGKYPLSIYKFIRYMVQHDRMSRPNLYEVAKRFGELHYELLGEEWIPYSDNGAAGRNSTMEVDGEQEQHHDDFDSLIASRDFV</sequence>
<dbReference type="EMBL" id="JATAAI010000014">
    <property type="protein sequence ID" value="KAK1741192.1"/>
    <property type="molecule type" value="Genomic_DNA"/>
</dbReference>
<keyword evidence="11" id="KW-1185">Reference proteome</keyword>
<dbReference type="GO" id="GO:0004674">
    <property type="term" value="F:protein serine/threonine kinase activity"/>
    <property type="evidence" value="ECO:0007669"/>
    <property type="project" value="UniProtKB-KW"/>
</dbReference>
<dbReference type="InterPro" id="IPR052239">
    <property type="entry name" value="Ser/Thr-specific_kinases"/>
</dbReference>
<dbReference type="GO" id="GO:0005737">
    <property type="term" value="C:cytoplasm"/>
    <property type="evidence" value="ECO:0007669"/>
    <property type="project" value="TreeGrafter"/>
</dbReference>
<gene>
    <name evidence="10" type="ORF">QTG54_008444</name>
</gene>
<comment type="catalytic activity">
    <reaction evidence="7">
        <text>L-threonyl-[protein] + ATP = O-phospho-L-threonyl-[protein] + ADP + H(+)</text>
        <dbReference type="Rhea" id="RHEA:46608"/>
        <dbReference type="Rhea" id="RHEA-COMP:11060"/>
        <dbReference type="Rhea" id="RHEA-COMP:11605"/>
        <dbReference type="ChEBI" id="CHEBI:15378"/>
        <dbReference type="ChEBI" id="CHEBI:30013"/>
        <dbReference type="ChEBI" id="CHEBI:30616"/>
        <dbReference type="ChEBI" id="CHEBI:61977"/>
        <dbReference type="ChEBI" id="CHEBI:456216"/>
        <dbReference type="EC" id="2.7.11.1"/>
    </reaction>
</comment>
<evidence type="ECO:0000256" key="8">
    <source>
        <dbReference type="ARBA" id="ARBA00048679"/>
    </source>
</evidence>
<dbReference type="EC" id="2.7.11.1" evidence="1"/>